<evidence type="ECO:0000256" key="3">
    <source>
        <dbReference type="PROSITE-ProRule" id="PRU00221"/>
    </source>
</evidence>
<keyword evidence="1 3" id="KW-0853">WD repeat</keyword>
<dbReference type="InterPro" id="IPR011047">
    <property type="entry name" value="Quinoprotein_ADH-like_sf"/>
</dbReference>
<organism evidence="4 5">
    <name type="scientific">Cephalotus follicularis</name>
    <name type="common">Albany pitcher plant</name>
    <dbReference type="NCBI Taxonomy" id="3775"/>
    <lineage>
        <taxon>Eukaryota</taxon>
        <taxon>Viridiplantae</taxon>
        <taxon>Streptophyta</taxon>
        <taxon>Embryophyta</taxon>
        <taxon>Tracheophyta</taxon>
        <taxon>Spermatophyta</taxon>
        <taxon>Magnoliopsida</taxon>
        <taxon>eudicotyledons</taxon>
        <taxon>Gunneridae</taxon>
        <taxon>Pentapetalae</taxon>
        <taxon>rosids</taxon>
        <taxon>fabids</taxon>
        <taxon>Oxalidales</taxon>
        <taxon>Cephalotaceae</taxon>
        <taxon>Cephalotus</taxon>
    </lineage>
</organism>
<dbReference type="EMBL" id="BDDD01004061">
    <property type="protein sequence ID" value="GAV86818.1"/>
    <property type="molecule type" value="Genomic_DNA"/>
</dbReference>
<dbReference type="GO" id="GO:0120330">
    <property type="term" value="C:rixosome complex"/>
    <property type="evidence" value="ECO:0007669"/>
    <property type="project" value="TreeGrafter"/>
</dbReference>
<evidence type="ECO:0000256" key="1">
    <source>
        <dbReference type="ARBA" id="ARBA00022574"/>
    </source>
</evidence>
<dbReference type="InterPro" id="IPR045227">
    <property type="entry name" value="WDR18/Ipi3/RID3"/>
</dbReference>
<dbReference type="PROSITE" id="PS00678">
    <property type="entry name" value="WD_REPEATS_1"/>
    <property type="match status" value="2"/>
</dbReference>
<dbReference type="Gene3D" id="2.130.10.10">
    <property type="entry name" value="YVTN repeat-like/Quinoprotein amine dehydrogenase"/>
    <property type="match status" value="2"/>
</dbReference>
<accession>A0A1Q3D3F5</accession>
<feature type="repeat" description="WD" evidence="3">
    <location>
        <begin position="174"/>
        <end position="217"/>
    </location>
</feature>
<dbReference type="STRING" id="3775.A0A1Q3D3F5"/>
<reference evidence="5" key="1">
    <citation type="submission" date="2016-04" db="EMBL/GenBank/DDBJ databases">
        <title>Cephalotus genome sequencing.</title>
        <authorList>
            <person name="Fukushima K."/>
            <person name="Hasebe M."/>
            <person name="Fang X."/>
        </authorList>
    </citation>
    <scope>NUCLEOTIDE SEQUENCE [LARGE SCALE GENOMIC DNA]</scope>
    <source>
        <strain evidence="5">cv. St1</strain>
    </source>
</reference>
<proteinExistence type="predicted"/>
<dbReference type="PANTHER" id="PTHR18763">
    <property type="entry name" value="WD-REPEAT PROTEIN 18"/>
    <property type="match status" value="1"/>
</dbReference>
<dbReference type="PROSITE" id="PS50294">
    <property type="entry name" value="WD_REPEATS_REGION"/>
    <property type="match status" value="1"/>
</dbReference>
<dbReference type="InterPro" id="IPR015943">
    <property type="entry name" value="WD40/YVTN_repeat-like_dom_sf"/>
</dbReference>
<dbReference type="InParanoid" id="A0A1Q3D3F5"/>
<dbReference type="Proteomes" id="UP000187406">
    <property type="component" value="Unassembled WGS sequence"/>
</dbReference>
<protein>
    <submittedName>
        <fullName evidence="4">WD40 domain-containing protein</fullName>
    </submittedName>
</protein>
<keyword evidence="2" id="KW-0677">Repeat</keyword>
<comment type="caution">
    <text evidence="4">The sequence shown here is derived from an EMBL/GenBank/DDBJ whole genome shotgun (WGS) entry which is preliminary data.</text>
</comment>
<feature type="repeat" description="WD" evidence="3">
    <location>
        <begin position="120"/>
        <end position="150"/>
    </location>
</feature>
<dbReference type="SUPFAM" id="SSF50998">
    <property type="entry name" value="Quinoprotein alcohol dehydrogenase-like"/>
    <property type="match status" value="1"/>
</dbReference>
<dbReference type="InterPro" id="IPR019775">
    <property type="entry name" value="WD40_repeat_CS"/>
</dbReference>
<dbReference type="Pfam" id="PF00400">
    <property type="entry name" value="WD40"/>
    <property type="match status" value="3"/>
</dbReference>
<dbReference type="InterPro" id="IPR001680">
    <property type="entry name" value="WD40_rpt"/>
</dbReference>
<dbReference type="GO" id="GO:0005656">
    <property type="term" value="C:nuclear pre-replicative complex"/>
    <property type="evidence" value="ECO:0007669"/>
    <property type="project" value="TreeGrafter"/>
</dbReference>
<dbReference type="GO" id="GO:0006261">
    <property type="term" value="P:DNA-templated DNA replication"/>
    <property type="evidence" value="ECO:0007669"/>
    <property type="project" value="TreeGrafter"/>
</dbReference>
<dbReference type="AlphaFoldDB" id="A0A1Q3D3F5"/>
<sequence>MSSSSSHQIILTSSPDGPITAYDPSSGTTLAHFSGSRSPFRGLVLAGRSFIAVSHISSATGSSFIHLYNWWSSIALHKLAVPEPVAPLAATVDGMYLFAGGISGRIYSLSLPSGTILNTFLAHDKAISCLKISDDGSLLVSGHGDGTIVVVPIFKLVEASGNDNSSDHLALYKFVEHENSVTSITFCMGSRNSTIVSCSLDCTCKFWNILNGTVMRKLRFPCAILDLALDPTETSFYAAGSDGLVYHGIVNAATKQVRQRQKFVTWDQKHDSAIVSVKMVNEGQNLVSAAEDGCVWLWDVERGHVIMVIGKDMCGGVSDLVVASEVGGDANGHAAIQGRSGSDESGSTNYGLCIKELINKSVMETVQMEDVFKVVAKDRTRAIDMLESAIAMYERLLELILKQAKGGTSKSTNEKENGDM</sequence>
<evidence type="ECO:0000256" key="2">
    <source>
        <dbReference type="ARBA" id="ARBA00022737"/>
    </source>
</evidence>
<dbReference type="GO" id="GO:0006364">
    <property type="term" value="P:rRNA processing"/>
    <property type="evidence" value="ECO:0007669"/>
    <property type="project" value="TreeGrafter"/>
</dbReference>
<name>A0A1Q3D3F5_CEPFO</name>
<dbReference type="PROSITE" id="PS50082">
    <property type="entry name" value="WD_REPEATS_2"/>
    <property type="match status" value="3"/>
</dbReference>
<dbReference type="OrthoDB" id="756370at2759"/>
<keyword evidence="5" id="KW-1185">Reference proteome</keyword>
<feature type="repeat" description="WD" evidence="3">
    <location>
        <begin position="267"/>
        <end position="308"/>
    </location>
</feature>
<dbReference type="SMART" id="SM00320">
    <property type="entry name" value="WD40"/>
    <property type="match status" value="4"/>
</dbReference>
<dbReference type="PANTHER" id="PTHR18763:SF3">
    <property type="entry name" value="OS09G0477800 PROTEIN"/>
    <property type="match status" value="1"/>
</dbReference>
<evidence type="ECO:0000313" key="5">
    <source>
        <dbReference type="Proteomes" id="UP000187406"/>
    </source>
</evidence>
<evidence type="ECO:0000313" key="4">
    <source>
        <dbReference type="EMBL" id="GAV86818.1"/>
    </source>
</evidence>
<gene>
    <name evidence="4" type="ORF">CFOL_v3_30244</name>
</gene>